<dbReference type="OrthoDB" id="5355061at2"/>
<keyword evidence="3" id="KW-0808">Transferase</keyword>
<dbReference type="InterPro" id="IPR011034">
    <property type="entry name" value="Formyl_transferase-like_C_sf"/>
</dbReference>
<dbReference type="PANTHER" id="PTHR11138:SF5">
    <property type="entry name" value="METHIONYL-TRNA FORMYLTRANSFERASE, MITOCHONDRIAL"/>
    <property type="match status" value="1"/>
</dbReference>
<dbReference type="EMBL" id="SDWJ01000002">
    <property type="protein sequence ID" value="MVZ98257.1"/>
    <property type="molecule type" value="Genomic_DNA"/>
</dbReference>
<comment type="caution">
    <text evidence="3">The sequence shown here is derived from an EMBL/GenBank/DDBJ whole genome shotgun (WGS) entry which is preliminary data.</text>
</comment>
<feature type="domain" description="Formyl transferase C-terminal" evidence="2">
    <location>
        <begin position="205"/>
        <end position="288"/>
    </location>
</feature>
<proteinExistence type="predicted"/>
<dbReference type="CDD" id="cd08702">
    <property type="entry name" value="Arna_FMT_C"/>
    <property type="match status" value="1"/>
</dbReference>
<dbReference type="GO" id="GO:0005829">
    <property type="term" value="C:cytosol"/>
    <property type="evidence" value="ECO:0007669"/>
    <property type="project" value="TreeGrafter"/>
</dbReference>
<dbReference type="Pfam" id="PF00551">
    <property type="entry name" value="Formyl_trans_N"/>
    <property type="match status" value="1"/>
</dbReference>
<name>A0A6I4LXG8_9SPHN</name>
<evidence type="ECO:0000313" key="4">
    <source>
        <dbReference type="Proteomes" id="UP000471147"/>
    </source>
</evidence>
<evidence type="ECO:0000313" key="3">
    <source>
        <dbReference type="EMBL" id="MVZ98257.1"/>
    </source>
</evidence>
<dbReference type="SUPFAM" id="SSF50486">
    <property type="entry name" value="FMT C-terminal domain-like"/>
    <property type="match status" value="1"/>
</dbReference>
<dbReference type="Pfam" id="PF02911">
    <property type="entry name" value="Formyl_trans_C"/>
    <property type="match status" value="1"/>
</dbReference>
<reference evidence="3 4" key="1">
    <citation type="submission" date="2019-01" db="EMBL/GenBank/DDBJ databases">
        <title>Sphingorhabdus lacus sp.nov., isolated from an oligotrophic freshwater lake.</title>
        <authorList>
            <person name="Park M."/>
        </authorList>
    </citation>
    <scope>NUCLEOTIDE SEQUENCE [LARGE SCALE GENOMIC DNA]</scope>
    <source>
        <strain evidence="3 4">IMCC26285</strain>
    </source>
</reference>
<keyword evidence="4" id="KW-1185">Reference proteome</keyword>
<dbReference type="InterPro" id="IPR036477">
    <property type="entry name" value="Formyl_transf_N_sf"/>
</dbReference>
<dbReference type="Proteomes" id="UP000471147">
    <property type="component" value="Unassembled WGS sequence"/>
</dbReference>
<dbReference type="CDD" id="cd08651">
    <property type="entry name" value="FMT_core_like_4"/>
    <property type="match status" value="1"/>
</dbReference>
<dbReference type="InterPro" id="IPR002376">
    <property type="entry name" value="Formyl_transf_N"/>
</dbReference>
<evidence type="ECO:0000259" key="2">
    <source>
        <dbReference type="Pfam" id="PF02911"/>
    </source>
</evidence>
<organism evidence="3 4">
    <name type="scientific">Sphingorhabdus profundilacus</name>
    <dbReference type="NCBI Taxonomy" id="2509718"/>
    <lineage>
        <taxon>Bacteria</taxon>
        <taxon>Pseudomonadati</taxon>
        <taxon>Pseudomonadota</taxon>
        <taxon>Alphaproteobacteria</taxon>
        <taxon>Sphingomonadales</taxon>
        <taxon>Sphingomonadaceae</taxon>
        <taxon>Sphingorhabdus</taxon>
    </lineage>
</organism>
<gene>
    <name evidence="3" type="ORF">EUU23_11185</name>
</gene>
<protein>
    <submittedName>
        <fullName evidence="3">Methionyl-tRNA formyltransferase</fullName>
    </submittedName>
</protein>
<dbReference type="InterPro" id="IPR005793">
    <property type="entry name" value="Formyl_trans_C"/>
</dbReference>
<dbReference type="SUPFAM" id="SSF53328">
    <property type="entry name" value="Formyltransferase"/>
    <property type="match status" value="1"/>
</dbReference>
<dbReference type="Gene3D" id="3.40.50.12230">
    <property type="match status" value="1"/>
</dbReference>
<feature type="domain" description="Formyl transferase N-terminal" evidence="1">
    <location>
        <begin position="56"/>
        <end position="168"/>
    </location>
</feature>
<dbReference type="GO" id="GO:0004479">
    <property type="term" value="F:methionyl-tRNA formyltransferase activity"/>
    <property type="evidence" value="ECO:0007669"/>
    <property type="project" value="TreeGrafter"/>
</dbReference>
<evidence type="ECO:0000259" key="1">
    <source>
        <dbReference type="Pfam" id="PF00551"/>
    </source>
</evidence>
<sequence length="305" mass="33164">MTLRAVIVGAVESTAVAIRAFAGSDWDLSLVVTLPPEKSARHSDYVDLQGDAEKAGAAIFHTTQTNHPDTIAAIRNARPDYIFVVGWSQICGPDFLAIAPGKVIGYHPAALPRLRGRAAIAWTIMLDEKISAGSLFQMADGVDDGPLLEQSYFHIAPRETAQSLYDKHMIALDKMVRHALSRLSRGDTQCQVQDESCATYAVRRTPADGLIDWSQSAAHIDRLVRASGKPYPGAYTHVRGSQMTIWSAEPVEPALPYHASPGQLLADDGHSLLVQTGSGQLRITNWSWEVEGRPPMHGIWGNSHG</sequence>
<dbReference type="AlphaFoldDB" id="A0A6I4LXG8"/>
<accession>A0A6I4LXG8</accession>
<dbReference type="RefSeq" id="WP_160354191.1">
    <property type="nucleotide sequence ID" value="NZ_SDWJ01000002.1"/>
</dbReference>
<dbReference type="PANTHER" id="PTHR11138">
    <property type="entry name" value="METHIONYL-TRNA FORMYLTRANSFERASE"/>
    <property type="match status" value="1"/>
</dbReference>